<dbReference type="Proteomes" id="UP000314294">
    <property type="component" value="Unassembled WGS sequence"/>
</dbReference>
<reference evidence="1 2" key="1">
    <citation type="submission" date="2019-03" db="EMBL/GenBank/DDBJ databases">
        <title>First draft genome of Liparis tanakae, snailfish: a comprehensive survey of snailfish specific genes.</title>
        <authorList>
            <person name="Kim W."/>
            <person name="Song I."/>
            <person name="Jeong J.-H."/>
            <person name="Kim D."/>
            <person name="Kim S."/>
            <person name="Ryu S."/>
            <person name="Song J.Y."/>
            <person name="Lee S.K."/>
        </authorList>
    </citation>
    <scope>NUCLEOTIDE SEQUENCE [LARGE SCALE GENOMIC DNA]</scope>
    <source>
        <tissue evidence="1">Muscle</tissue>
    </source>
</reference>
<evidence type="ECO:0000313" key="1">
    <source>
        <dbReference type="EMBL" id="TNN59415.1"/>
    </source>
</evidence>
<proteinExistence type="predicted"/>
<comment type="caution">
    <text evidence="1">The sequence shown here is derived from an EMBL/GenBank/DDBJ whole genome shotgun (WGS) entry which is preliminary data.</text>
</comment>
<dbReference type="AlphaFoldDB" id="A0A4Z2H291"/>
<accession>A0A4Z2H291</accession>
<protein>
    <submittedName>
        <fullName evidence="1">Uncharacterized protein</fullName>
    </submittedName>
</protein>
<organism evidence="1 2">
    <name type="scientific">Liparis tanakae</name>
    <name type="common">Tanaka's snailfish</name>
    <dbReference type="NCBI Taxonomy" id="230148"/>
    <lineage>
        <taxon>Eukaryota</taxon>
        <taxon>Metazoa</taxon>
        <taxon>Chordata</taxon>
        <taxon>Craniata</taxon>
        <taxon>Vertebrata</taxon>
        <taxon>Euteleostomi</taxon>
        <taxon>Actinopterygii</taxon>
        <taxon>Neopterygii</taxon>
        <taxon>Teleostei</taxon>
        <taxon>Neoteleostei</taxon>
        <taxon>Acanthomorphata</taxon>
        <taxon>Eupercaria</taxon>
        <taxon>Perciformes</taxon>
        <taxon>Cottioidei</taxon>
        <taxon>Cottales</taxon>
        <taxon>Liparidae</taxon>
        <taxon>Liparis</taxon>
    </lineage>
</organism>
<gene>
    <name evidence="1" type="ORF">EYF80_030330</name>
</gene>
<dbReference type="EMBL" id="SRLO01000356">
    <property type="protein sequence ID" value="TNN59415.1"/>
    <property type="molecule type" value="Genomic_DNA"/>
</dbReference>
<sequence length="82" mass="8636">MDTQGLVLAAVPTPGASLLGEKVPVPWVMEPGQGEETRLSIPDQTGLLLVVSYSSGSRLRVLQALTLSAWSSRTSGVCVRDV</sequence>
<evidence type="ECO:0000313" key="2">
    <source>
        <dbReference type="Proteomes" id="UP000314294"/>
    </source>
</evidence>
<keyword evidence="2" id="KW-1185">Reference proteome</keyword>
<name>A0A4Z2H291_9TELE</name>